<dbReference type="SUPFAM" id="SSF54909">
    <property type="entry name" value="Dimeric alpha+beta barrel"/>
    <property type="match status" value="1"/>
</dbReference>
<protein>
    <recommendedName>
        <fullName evidence="3">Quinol monooxygenase YgiN</fullName>
    </recommendedName>
</protein>
<accession>A0A846YA07</accession>
<proteinExistence type="predicted"/>
<sequence length="109" mass="11838">MSTGPAEKGPVAACVHVVARLGGGEAMFDLLTRMSVEAEKDDGTEAWSIHRLRGGAGEFFVYECFRDDEAFARHQHNDALNMLGKELSDSAERIQVLSGRLIGGLHPLL</sequence>
<dbReference type="EMBL" id="JAAXOT010000001">
    <property type="protein sequence ID" value="NKY54591.1"/>
    <property type="molecule type" value="Genomic_DNA"/>
</dbReference>
<reference evidence="1 2" key="1">
    <citation type="submission" date="2020-04" db="EMBL/GenBank/DDBJ databases">
        <title>MicrobeNet Type strains.</title>
        <authorList>
            <person name="Nicholson A.C."/>
        </authorList>
    </citation>
    <scope>NUCLEOTIDE SEQUENCE [LARGE SCALE GENOMIC DNA]</scope>
    <source>
        <strain evidence="1 2">JCM 3332</strain>
    </source>
</reference>
<dbReference type="Proteomes" id="UP000570678">
    <property type="component" value="Unassembled WGS sequence"/>
</dbReference>
<keyword evidence="2" id="KW-1185">Reference proteome</keyword>
<comment type="caution">
    <text evidence="1">The sequence shown here is derived from an EMBL/GenBank/DDBJ whole genome shotgun (WGS) entry which is preliminary data.</text>
</comment>
<name>A0A846YA07_9NOCA</name>
<dbReference type="Gene3D" id="3.30.70.100">
    <property type="match status" value="1"/>
</dbReference>
<gene>
    <name evidence="1" type="ORF">HGA15_00145</name>
</gene>
<dbReference type="InterPro" id="IPR011008">
    <property type="entry name" value="Dimeric_a/b-barrel"/>
</dbReference>
<evidence type="ECO:0008006" key="3">
    <source>
        <dbReference type="Google" id="ProtNLM"/>
    </source>
</evidence>
<dbReference type="RefSeq" id="WP_157116191.1">
    <property type="nucleotide sequence ID" value="NZ_JAAXOT010000001.1"/>
</dbReference>
<organism evidence="1 2">
    <name type="scientific">Nocardia flavorosea</name>
    <dbReference type="NCBI Taxonomy" id="53429"/>
    <lineage>
        <taxon>Bacteria</taxon>
        <taxon>Bacillati</taxon>
        <taxon>Actinomycetota</taxon>
        <taxon>Actinomycetes</taxon>
        <taxon>Mycobacteriales</taxon>
        <taxon>Nocardiaceae</taxon>
        <taxon>Nocardia</taxon>
    </lineage>
</organism>
<evidence type="ECO:0000313" key="2">
    <source>
        <dbReference type="Proteomes" id="UP000570678"/>
    </source>
</evidence>
<dbReference type="AlphaFoldDB" id="A0A846YA07"/>
<evidence type="ECO:0000313" key="1">
    <source>
        <dbReference type="EMBL" id="NKY54591.1"/>
    </source>
</evidence>